<evidence type="ECO:0000313" key="11">
    <source>
        <dbReference type="Proteomes" id="UP000655225"/>
    </source>
</evidence>
<dbReference type="PROSITE" id="PS00108">
    <property type="entry name" value="PROTEIN_KINASE_ST"/>
    <property type="match status" value="1"/>
</dbReference>
<evidence type="ECO:0000256" key="2">
    <source>
        <dbReference type="ARBA" id="ARBA00012513"/>
    </source>
</evidence>
<dbReference type="PROSITE" id="PS00107">
    <property type="entry name" value="PROTEIN_KINASE_ATP"/>
    <property type="match status" value="1"/>
</dbReference>
<evidence type="ECO:0000256" key="7">
    <source>
        <dbReference type="PROSITE-ProRule" id="PRU10141"/>
    </source>
</evidence>
<evidence type="ECO:0000256" key="4">
    <source>
        <dbReference type="ARBA" id="ARBA00022741"/>
    </source>
</evidence>
<protein>
    <recommendedName>
        <fullName evidence="2">non-specific serine/threonine protein kinase</fullName>
        <ecNumber evidence="2">2.7.11.1</ecNumber>
    </recommendedName>
</protein>
<comment type="caution">
    <text evidence="10">The sequence shown here is derived from an EMBL/GenBank/DDBJ whole genome shotgun (WGS) entry which is preliminary data.</text>
</comment>
<evidence type="ECO:0000256" key="8">
    <source>
        <dbReference type="SAM" id="MobiDB-lite"/>
    </source>
</evidence>
<name>A0A834Z2T9_TETSI</name>
<evidence type="ECO:0000313" key="10">
    <source>
        <dbReference type="EMBL" id="KAF8398530.1"/>
    </source>
</evidence>
<dbReference type="EMBL" id="JABCRI010000011">
    <property type="protein sequence ID" value="KAF8398530.1"/>
    <property type="molecule type" value="Genomic_DNA"/>
</dbReference>
<dbReference type="OMA" id="DMRIICA"/>
<evidence type="ECO:0000256" key="3">
    <source>
        <dbReference type="ARBA" id="ARBA00022679"/>
    </source>
</evidence>
<organism evidence="10 11">
    <name type="scientific">Tetracentron sinense</name>
    <name type="common">Spur-leaf</name>
    <dbReference type="NCBI Taxonomy" id="13715"/>
    <lineage>
        <taxon>Eukaryota</taxon>
        <taxon>Viridiplantae</taxon>
        <taxon>Streptophyta</taxon>
        <taxon>Embryophyta</taxon>
        <taxon>Tracheophyta</taxon>
        <taxon>Spermatophyta</taxon>
        <taxon>Magnoliopsida</taxon>
        <taxon>Trochodendrales</taxon>
        <taxon>Trochodendraceae</taxon>
        <taxon>Tetracentron</taxon>
    </lineage>
</organism>
<dbReference type="InterPro" id="IPR050235">
    <property type="entry name" value="CK1_Ser-Thr_kinase"/>
</dbReference>
<dbReference type="Proteomes" id="UP000655225">
    <property type="component" value="Unassembled WGS sequence"/>
</dbReference>
<dbReference type="InterPro" id="IPR017441">
    <property type="entry name" value="Protein_kinase_ATP_BS"/>
</dbReference>
<dbReference type="Pfam" id="PF00069">
    <property type="entry name" value="Pkinase"/>
    <property type="match status" value="1"/>
</dbReference>
<dbReference type="OrthoDB" id="1932208at2759"/>
<dbReference type="AlphaFoldDB" id="A0A834Z2T9"/>
<accession>A0A834Z2T9</accession>
<keyword evidence="3" id="KW-0808">Transferase</keyword>
<dbReference type="SMART" id="SM00220">
    <property type="entry name" value="S_TKc"/>
    <property type="match status" value="1"/>
</dbReference>
<comment type="similarity">
    <text evidence="1">Belongs to the protein kinase superfamily. CK1 Ser/Thr protein kinase family. Casein kinase I subfamily.</text>
</comment>
<reference evidence="10 11" key="1">
    <citation type="submission" date="2020-04" db="EMBL/GenBank/DDBJ databases">
        <title>Plant Genome Project.</title>
        <authorList>
            <person name="Zhang R.-G."/>
        </authorList>
    </citation>
    <scope>NUCLEOTIDE SEQUENCE [LARGE SCALE GENOMIC DNA]</scope>
    <source>
        <strain evidence="10">YNK0</strain>
        <tissue evidence="10">Leaf</tissue>
    </source>
</reference>
<dbReference type="PROSITE" id="PS50011">
    <property type="entry name" value="PROTEIN_KINASE_DOM"/>
    <property type="match status" value="1"/>
</dbReference>
<dbReference type="Pfam" id="PF24289">
    <property type="entry name" value="DUF7477"/>
    <property type="match status" value="2"/>
</dbReference>
<feature type="region of interest" description="Disordered" evidence="8">
    <location>
        <begin position="1"/>
        <end position="35"/>
    </location>
</feature>
<feature type="binding site" evidence="7">
    <location>
        <position position="195"/>
    </location>
    <ligand>
        <name>ATP</name>
        <dbReference type="ChEBI" id="CHEBI:30616"/>
    </ligand>
</feature>
<evidence type="ECO:0000256" key="6">
    <source>
        <dbReference type="ARBA" id="ARBA00022840"/>
    </source>
</evidence>
<dbReference type="PANTHER" id="PTHR11909">
    <property type="entry name" value="CASEIN KINASE-RELATED"/>
    <property type="match status" value="1"/>
</dbReference>
<dbReference type="InterPro" id="IPR008271">
    <property type="entry name" value="Ser/Thr_kinase_AS"/>
</dbReference>
<keyword evidence="6 7" id="KW-0067">ATP-binding</keyword>
<dbReference type="GO" id="GO:0004674">
    <property type="term" value="F:protein serine/threonine kinase activity"/>
    <property type="evidence" value="ECO:0007669"/>
    <property type="project" value="UniProtKB-EC"/>
</dbReference>
<keyword evidence="4 7" id="KW-0547">Nucleotide-binding</keyword>
<evidence type="ECO:0000259" key="9">
    <source>
        <dbReference type="PROSITE" id="PS50011"/>
    </source>
</evidence>
<dbReference type="InterPro" id="IPR055900">
    <property type="entry name" value="DUF7477"/>
</dbReference>
<feature type="domain" description="Protein kinase" evidence="9">
    <location>
        <begin position="157"/>
        <end position="442"/>
    </location>
</feature>
<dbReference type="EC" id="2.7.11.1" evidence="2"/>
<proteinExistence type="inferred from homology"/>
<keyword evidence="11" id="KW-1185">Reference proteome</keyword>
<sequence>MPELRSGVRRGRPPTVDQRRKPRGRGVKKSETIVGNNIRTRAAVAKEAAKVQAEGIRVKTRAGRPRTRLAARNQDKAAVIVISERNGESGRDQFQEVREEVGDRLARGEEVEAVDCKKDMVGGNSGGLSANKVACQEEEGSTAPFPERVQVGGSPIYKIERKLGKGGFGQVFVGRRVTGGSDRIAGPGAMEVALKFEHRSSKGCNYGPPYEWQVYNTLGGSHGVPRVHYKGRQGDYYVMVMDMLGPSLWDTWNSSGQSMSSEMVACIAVESISILEKMHSRGYVHGDVKPENFLLGQPATQQEKKLFLVDLGLATRWRDSGSSQHVEYDQRPDVFRGTVRYASAHAHLGRTASRRDDLESLAYTLIFLHKGRLPWQGYQGDNKSFLVCKKKMATSPEMLCCFCPPPFRQFLEIVVNMKFDEEPNYSKLIALFDGLIGPNPAIRPINTDGAQKIIYQVGQKRSRLTIEEEDDGQCKKKVRLGVPATQWISIYNARLPMKQRKKARSELILKNMAVLFFPNDRTDGKRHSSSGLYRAQLQPSKASTFLESKCSTVRILSRTIVHSKKATFYGMCILRSNLEGSQEVKLFVSAKVKERIESCPTSKCVCHLNYPCKSSQRKSSCGIPNDMRLSFFLQQILIIIIPVEKWHHIFIKYISTVAALPIDMLICFVIRYHYNVADSRLAQHVDRGNVDGLLISCVASCSNLWALIMDAGTGFNSQVYELSPFFLHKEWIMEQWEKNYYISSIAGANNGSSLVVMSKGTQYTQQSYKVSDSFPFKWINKKWKEGFHVTSMATAGSRWGVVMSRNAGFSDQVVELDFLYPSEGIHRRWDGGFRITSTAATWDQTALILSVPKRKPGDETQETLRTSQFPSTHVKEKWAKNLYLASVCYGRTVS</sequence>
<dbReference type="InterPro" id="IPR000719">
    <property type="entry name" value="Prot_kinase_dom"/>
</dbReference>
<evidence type="ECO:0000256" key="5">
    <source>
        <dbReference type="ARBA" id="ARBA00022777"/>
    </source>
</evidence>
<evidence type="ECO:0000256" key="1">
    <source>
        <dbReference type="ARBA" id="ARBA00005926"/>
    </source>
</evidence>
<dbReference type="Gene3D" id="1.10.510.10">
    <property type="entry name" value="Transferase(Phosphotransferase) domain 1"/>
    <property type="match status" value="1"/>
</dbReference>
<keyword evidence="5" id="KW-0418">Kinase</keyword>
<dbReference type="GO" id="GO:0005524">
    <property type="term" value="F:ATP binding"/>
    <property type="evidence" value="ECO:0007669"/>
    <property type="project" value="UniProtKB-UniRule"/>
</dbReference>
<dbReference type="CDD" id="cd14016">
    <property type="entry name" value="STKc_CK1"/>
    <property type="match status" value="1"/>
</dbReference>
<gene>
    <name evidence="10" type="ORF">HHK36_017460</name>
</gene>
<dbReference type="FunFam" id="1.10.510.10:FF:000222">
    <property type="entry name" value="casein kinase 1-like protein HD16"/>
    <property type="match status" value="1"/>
</dbReference>
<dbReference type="SUPFAM" id="SSF56112">
    <property type="entry name" value="Protein kinase-like (PK-like)"/>
    <property type="match status" value="1"/>
</dbReference>
<dbReference type="InterPro" id="IPR011009">
    <property type="entry name" value="Kinase-like_dom_sf"/>
</dbReference>